<dbReference type="Proteomes" id="UP000828390">
    <property type="component" value="Unassembled WGS sequence"/>
</dbReference>
<comment type="caution">
    <text evidence="1">The sequence shown here is derived from an EMBL/GenBank/DDBJ whole genome shotgun (WGS) entry which is preliminary data.</text>
</comment>
<reference evidence="1" key="2">
    <citation type="submission" date="2020-11" db="EMBL/GenBank/DDBJ databases">
        <authorList>
            <person name="McCartney M.A."/>
            <person name="Auch B."/>
            <person name="Kono T."/>
            <person name="Mallez S."/>
            <person name="Becker A."/>
            <person name="Gohl D.M."/>
            <person name="Silverstein K.A.T."/>
            <person name="Koren S."/>
            <person name="Bechman K.B."/>
            <person name="Herman A."/>
            <person name="Abrahante J.E."/>
            <person name="Garbe J."/>
        </authorList>
    </citation>
    <scope>NUCLEOTIDE SEQUENCE</scope>
    <source>
        <strain evidence="1">Duluth1</strain>
        <tissue evidence="1">Whole animal</tissue>
    </source>
</reference>
<proteinExistence type="predicted"/>
<reference evidence="1" key="1">
    <citation type="journal article" date="2019" name="bioRxiv">
        <title>The Genome of the Zebra Mussel, Dreissena polymorpha: A Resource for Invasive Species Research.</title>
        <authorList>
            <person name="McCartney M.A."/>
            <person name="Auch B."/>
            <person name="Kono T."/>
            <person name="Mallez S."/>
            <person name="Zhang Y."/>
            <person name="Obille A."/>
            <person name="Becker A."/>
            <person name="Abrahante J.E."/>
            <person name="Garbe J."/>
            <person name="Badalamenti J.P."/>
            <person name="Herman A."/>
            <person name="Mangelson H."/>
            <person name="Liachko I."/>
            <person name="Sullivan S."/>
            <person name="Sone E.D."/>
            <person name="Koren S."/>
            <person name="Silverstein K.A.T."/>
            <person name="Beckman K.B."/>
            <person name="Gohl D.M."/>
        </authorList>
    </citation>
    <scope>NUCLEOTIDE SEQUENCE</scope>
    <source>
        <strain evidence="1">Duluth1</strain>
        <tissue evidence="1">Whole animal</tissue>
    </source>
</reference>
<dbReference type="EMBL" id="JAIWYP010000015">
    <property type="protein sequence ID" value="KAH3702800.1"/>
    <property type="molecule type" value="Genomic_DNA"/>
</dbReference>
<accession>A0A9D3YQ08</accession>
<protein>
    <submittedName>
        <fullName evidence="1">Uncharacterized protein</fullName>
    </submittedName>
</protein>
<gene>
    <name evidence="1" type="ORF">DPMN_077826</name>
</gene>
<sequence length="192" mass="21535">MGAMLVVVEYSLFTRNPGKTIVYTPVVTITMRENAPLPQVEEITHKIIIQSGSRHELPGSRRNTSGLRLPASVDWPKNALHCPNDIRYNLDQPSSPKLYIDRSRRLSSAYRLRLPDWSLLRLSSAYSLRLPGRSFFCSWTQTSGVRTYVSFVGGRHSGQWGFERDTEGAPIPEAPLVLLSARCTAPIHCTPV</sequence>
<evidence type="ECO:0000313" key="1">
    <source>
        <dbReference type="EMBL" id="KAH3702800.1"/>
    </source>
</evidence>
<dbReference type="AlphaFoldDB" id="A0A9D3YQ08"/>
<organism evidence="1 2">
    <name type="scientific">Dreissena polymorpha</name>
    <name type="common">Zebra mussel</name>
    <name type="synonym">Mytilus polymorpha</name>
    <dbReference type="NCBI Taxonomy" id="45954"/>
    <lineage>
        <taxon>Eukaryota</taxon>
        <taxon>Metazoa</taxon>
        <taxon>Spiralia</taxon>
        <taxon>Lophotrochozoa</taxon>
        <taxon>Mollusca</taxon>
        <taxon>Bivalvia</taxon>
        <taxon>Autobranchia</taxon>
        <taxon>Heteroconchia</taxon>
        <taxon>Euheterodonta</taxon>
        <taxon>Imparidentia</taxon>
        <taxon>Neoheterodontei</taxon>
        <taxon>Myida</taxon>
        <taxon>Dreissenoidea</taxon>
        <taxon>Dreissenidae</taxon>
        <taxon>Dreissena</taxon>
    </lineage>
</organism>
<evidence type="ECO:0000313" key="2">
    <source>
        <dbReference type="Proteomes" id="UP000828390"/>
    </source>
</evidence>
<name>A0A9D3YQ08_DREPO</name>
<keyword evidence="2" id="KW-1185">Reference proteome</keyword>